<dbReference type="PROSITE" id="PS51257">
    <property type="entry name" value="PROKAR_LIPOPROTEIN"/>
    <property type="match status" value="1"/>
</dbReference>
<feature type="chain" id="PRO_5039538788" description="Lipoprotein" evidence="1">
    <location>
        <begin position="22"/>
        <end position="273"/>
    </location>
</feature>
<organism evidence="2 3">
    <name type="scientific">Paractinoplanes atraurantiacus</name>
    <dbReference type="NCBI Taxonomy" id="1036182"/>
    <lineage>
        <taxon>Bacteria</taxon>
        <taxon>Bacillati</taxon>
        <taxon>Actinomycetota</taxon>
        <taxon>Actinomycetes</taxon>
        <taxon>Micromonosporales</taxon>
        <taxon>Micromonosporaceae</taxon>
        <taxon>Paractinoplanes</taxon>
    </lineage>
</organism>
<gene>
    <name evidence="2" type="ORF">SAMN05421748_102471</name>
</gene>
<keyword evidence="1" id="KW-0732">Signal</keyword>
<evidence type="ECO:0000313" key="2">
    <source>
        <dbReference type="EMBL" id="SNY26163.1"/>
    </source>
</evidence>
<accession>A0A285GSA6</accession>
<dbReference type="RefSeq" id="WP_097319201.1">
    <property type="nucleotide sequence ID" value="NZ_OBDY01000002.1"/>
</dbReference>
<dbReference type="AlphaFoldDB" id="A0A285GSA6"/>
<feature type="signal peptide" evidence="1">
    <location>
        <begin position="1"/>
        <end position="21"/>
    </location>
</feature>
<evidence type="ECO:0008006" key="4">
    <source>
        <dbReference type="Google" id="ProtNLM"/>
    </source>
</evidence>
<reference evidence="2 3" key="1">
    <citation type="submission" date="2017-09" db="EMBL/GenBank/DDBJ databases">
        <authorList>
            <person name="Ehlers B."/>
            <person name="Leendertz F.H."/>
        </authorList>
    </citation>
    <scope>NUCLEOTIDE SEQUENCE [LARGE SCALE GENOMIC DNA]</scope>
    <source>
        <strain evidence="2 3">CGMCC 4.6857</strain>
    </source>
</reference>
<dbReference type="Proteomes" id="UP000219612">
    <property type="component" value="Unassembled WGS sequence"/>
</dbReference>
<dbReference type="EMBL" id="OBDY01000002">
    <property type="protein sequence ID" value="SNY26163.1"/>
    <property type="molecule type" value="Genomic_DNA"/>
</dbReference>
<evidence type="ECO:0000256" key="1">
    <source>
        <dbReference type="SAM" id="SignalP"/>
    </source>
</evidence>
<name>A0A285GSA6_9ACTN</name>
<dbReference type="OrthoDB" id="3298745at2"/>
<evidence type="ECO:0000313" key="3">
    <source>
        <dbReference type="Proteomes" id="UP000219612"/>
    </source>
</evidence>
<sequence>MPKPVRAITLALAATALVVSACGSEKPSPGAVFPSGAADAAEALLPPTKAARVFEGGGAVESGYHEVRPSYLGRLTLAVNCVGDGKITLAVAAIGTAEAGSAQPREVGRATADCADDPVAAEVSFDGDPSWDRIALDLVDAESAAGRAGFAYRMTTDAGRPVTAGNLPSPSEALRLTSDAGYGVGSDVSPGSGSQYAGSLQERGRYTVAAACVGSGTLDLRVGDVRTTINCSFSPSRHDSAVDWNSGPAPEISVEYHSTATAPARWAAQFIPR</sequence>
<keyword evidence="3" id="KW-1185">Reference proteome</keyword>
<proteinExistence type="predicted"/>
<protein>
    <recommendedName>
        <fullName evidence="4">Lipoprotein</fullName>
    </recommendedName>
</protein>